<dbReference type="PANTHER" id="PTHR43140:SF1">
    <property type="entry name" value="TYPE I RESTRICTION ENZYME ECOKI SPECIFICITY SUBUNIT"/>
    <property type="match status" value="1"/>
</dbReference>
<keyword evidence="2" id="KW-0680">Restriction system</keyword>
<proteinExistence type="inferred from homology"/>
<feature type="compositionally biased region" description="Polar residues" evidence="4">
    <location>
        <begin position="507"/>
        <end position="519"/>
    </location>
</feature>
<protein>
    <recommendedName>
        <fullName evidence="5">Type I restriction modification DNA specificity domain-containing protein</fullName>
    </recommendedName>
</protein>
<dbReference type="InterPro" id="IPR051212">
    <property type="entry name" value="Type-I_RE_S_subunit"/>
</dbReference>
<accession>A0A3A8NN00</accession>
<sequence>MHHNQMSAPPSAEALPINWQQAELAEIIIDGPTNGYSPVSSASATGTATLKLSSTTTGEMILNPDTTKRIHETIPSDSNYWLRNGDLLIQRSNTLEYVGAAAIYDGPENHYIYPDLMMRVRISNPITRRFVWRYINSQQAKEHFRARATGTAGNMPKINGPTVRALPVPLPPLAEQQRIVAKLEALLARNRHAREALDAIPSLLERLRQSTLDFAFCGDITKSWRSGQPEAEPANKLLEHIRAARRRSWEERQIKKMQCAGKLPKNDSWKARYEPPLGLEGISLPPLPRGWCWASFDEVTLNFDGDRVPIKSEERKSRQGEHPYYGASGIIDSIDSHIFDGEFLLVAEDGANLLSRSTPIAFLASGQFWVNNHAHVVQTPENIIPLKYLAHYLNSIDLSHFITGSAQPKLTQNNLNKIPIAIAPQKEQIEIVNLLDEVLLKTETINQTVTNLRGQIARFERAALARAFCGDLVPQDPNDEPASVLLERIRAEREAAASTPKQRRSSKATSHTNDPGNQA</sequence>
<name>A0A3A8NN00_9BACT</name>
<dbReference type="AlphaFoldDB" id="A0A3A8NN00"/>
<evidence type="ECO:0000259" key="5">
    <source>
        <dbReference type="Pfam" id="PF01420"/>
    </source>
</evidence>
<keyword evidence="7" id="KW-1185">Reference proteome</keyword>
<evidence type="ECO:0000313" key="7">
    <source>
        <dbReference type="Proteomes" id="UP000273405"/>
    </source>
</evidence>
<dbReference type="GO" id="GO:0003677">
    <property type="term" value="F:DNA binding"/>
    <property type="evidence" value="ECO:0007669"/>
    <property type="project" value="UniProtKB-KW"/>
</dbReference>
<evidence type="ECO:0000256" key="3">
    <source>
        <dbReference type="ARBA" id="ARBA00023125"/>
    </source>
</evidence>
<evidence type="ECO:0000256" key="1">
    <source>
        <dbReference type="ARBA" id="ARBA00010923"/>
    </source>
</evidence>
<dbReference type="Pfam" id="PF01420">
    <property type="entry name" value="Methylase_S"/>
    <property type="match status" value="2"/>
</dbReference>
<dbReference type="Gene3D" id="3.90.220.20">
    <property type="entry name" value="DNA methylase specificity domains"/>
    <property type="match status" value="2"/>
</dbReference>
<reference evidence="7" key="1">
    <citation type="submission" date="2018-09" db="EMBL/GenBank/DDBJ databases">
        <authorList>
            <person name="Livingstone P.G."/>
            <person name="Whitworth D.E."/>
        </authorList>
    </citation>
    <scope>NUCLEOTIDE SEQUENCE [LARGE SCALE GENOMIC DNA]</scope>
    <source>
        <strain evidence="7">CA040B</strain>
    </source>
</reference>
<feature type="domain" description="Type I restriction modification DNA specificity" evidence="5">
    <location>
        <begin position="64"/>
        <end position="189"/>
    </location>
</feature>
<comment type="caution">
    <text evidence="6">The sequence shown here is derived from an EMBL/GenBank/DDBJ whole genome shotgun (WGS) entry which is preliminary data.</text>
</comment>
<evidence type="ECO:0000256" key="2">
    <source>
        <dbReference type="ARBA" id="ARBA00022747"/>
    </source>
</evidence>
<dbReference type="SUPFAM" id="SSF116734">
    <property type="entry name" value="DNA methylase specificity domain"/>
    <property type="match status" value="2"/>
</dbReference>
<dbReference type="InterPro" id="IPR044946">
    <property type="entry name" value="Restrct_endonuc_typeI_TRD_sf"/>
</dbReference>
<feature type="domain" description="Type I restriction modification DNA specificity" evidence="5">
    <location>
        <begin position="305"/>
        <end position="447"/>
    </location>
</feature>
<evidence type="ECO:0000256" key="4">
    <source>
        <dbReference type="SAM" id="MobiDB-lite"/>
    </source>
</evidence>
<organism evidence="6 7">
    <name type="scientific">Corallococcus sicarius</name>
    <dbReference type="NCBI Taxonomy" id="2316726"/>
    <lineage>
        <taxon>Bacteria</taxon>
        <taxon>Pseudomonadati</taxon>
        <taxon>Myxococcota</taxon>
        <taxon>Myxococcia</taxon>
        <taxon>Myxococcales</taxon>
        <taxon>Cystobacterineae</taxon>
        <taxon>Myxococcaceae</taxon>
        <taxon>Corallococcus</taxon>
    </lineage>
</organism>
<dbReference type="Proteomes" id="UP000273405">
    <property type="component" value="Unassembled WGS sequence"/>
</dbReference>
<dbReference type="InterPro" id="IPR000055">
    <property type="entry name" value="Restrct_endonuc_typeI_TRD"/>
</dbReference>
<keyword evidence="3" id="KW-0238">DNA-binding</keyword>
<feature type="region of interest" description="Disordered" evidence="4">
    <location>
        <begin position="492"/>
        <end position="519"/>
    </location>
</feature>
<evidence type="ECO:0000313" key="6">
    <source>
        <dbReference type="EMBL" id="RKH45608.1"/>
    </source>
</evidence>
<dbReference type="EMBL" id="RAWG01000033">
    <property type="protein sequence ID" value="RKH45608.1"/>
    <property type="molecule type" value="Genomic_DNA"/>
</dbReference>
<gene>
    <name evidence="6" type="ORF">D7X12_07500</name>
</gene>
<dbReference type="PANTHER" id="PTHR43140">
    <property type="entry name" value="TYPE-1 RESTRICTION ENZYME ECOKI SPECIFICITY PROTEIN"/>
    <property type="match status" value="1"/>
</dbReference>
<dbReference type="GO" id="GO:0009307">
    <property type="term" value="P:DNA restriction-modification system"/>
    <property type="evidence" value="ECO:0007669"/>
    <property type="project" value="UniProtKB-KW"/>
</dbReference>
<dbReference type="CDD" id="cd17262">
    <property type="entry name" value="RMtype1_S_Aco12261I-TRD2-CR2"/>
    <property type="match status" value="1"/>
</dbReference>
<comment type="similarity">
    <text evidence="1">Belongs to the type-I restriction system S methylase family.</text>
</comment>
<dbReference type="CDD" id="cd17261">
    <property type="entry name" value="RMtype1_S_EcoKI-TRD2-CR2_like"/>
    <property type="match status" value="1"/>
</dbReference>